<dbReference type="EMBL" id="OOIL02004727">
    <property type="protein sequence ID" value="VFQ92997.1"/>
    <property type="molecule type" value="Genomic_DNA"/>
</dbReference>
<dbReference type="SUPFAM" id="SSF56112">
    <property type="entry name" value="Protein kinase-like (PK-like)"/>
    <property type="match status" value="2"/>
</dbReference>
<dbReference type="GO" id="GO:0043539">
    <property type="term" value="F:protein serine/threonine kinase activator activity"/>
    <property type="evidence" value="ECO:0007669"/>
    <property type="project" value="InterPro"/>
</dbReference>
<sequence length="829" mass="91869">MENSRRPNYLVNWGSRIVYKFMSDDPIGRDSDGSPVYRVAYSVVHETSGERIFVTHEFLAMKAVNSGSPVPETLSRNLNLPGDHKNLTRIEALFVDGATGDLCIVIPFFEPGSLRSAMAAKFPHGLPEDCISVSLRCALKAVRFLHHAGNLHRDINAGHIYLKSGPQIKLGFGATLYEHGASASRAECSSSSSLPATGISTWAAAPEAYNGHRYSEKSDIWLVGITALELAYGRVTVPNREALEMTIRTITGTKRLPKKLGPEGQHRAVAAGREDIKGKAKMERTDFEEEEEEEEGSSFSREFGDFVAQCLAWNPESRPSVDALLNHGFLCKKGLKRWELKSHFQDVLILKMKKFKALEPTNWTDQKSHISIPGSTEPESPVPISVYKPPDSNLGSLRPRLDVPESPSPASAVPFKLRFKGPKRKLSYEEDEEGKPDEERRPRKLQGTTDERAVVEIPVQAQEKSASFSSWLNGDNLAQGDQAEVSSSFSFQLSAHHPQAEFLEDPGTHDVYRITDRIGVSLPDNFPVFRAAYLEPVLKDDNPHARSFVHSKFVSIKIVNSLRERAGYWKLKHVDVQRSDDLLYKHSSFVNVDADFLDMGSWDYCVVMGFAEYGSLRTIMAEQFPGGLPEACILLVLRRVLEGVSFLHSGCDVHGEINAGHVYVFEGPGIRLGYAATAYEHGCPGSGALPEVGISDWAAAPEVRNGEEDYCVTQKGDVWLVGILALELAYGRLPSGEALRGMIGWISVMRRLPGRIPAAEEGGGGEEEEEGRRFSPEFEEFVAACLVWDAAERPTASVLLTHEFFTECGMENGELEALFDRVVIDRFRK</sequence>
<evidence type="ECO:0000313" key="5">
    <source>
        <dbReference type="EMBL" id="VFQ93002.1"/>
    </source>
</evidence>
<dbReference type="InterPro" id="IPR000719">
    <property type="entry name" value="Prot_kinase_dom"/>
</dbReference>
<dbReference type="Gene3D" id="1.10.510.10">
    <property type="entry name" value="Transferase(Phosphotransferase) domain 1"/>
    <property type="match status" value="2"/>
</dbReference>
<reference evidence="4 6" key="1">
    <citation type="submission" date="2018-04" db="EMBL/GenBank/DDBJ databases">
        <authorList>
            <person name="Vogel A."/>
        </authorList>
    </citation>
    <scope>NUCLEOTIDE SEQUENCE [LARGE SCALE GENOMIC DNA]</scope>
</reference>
<dbReference type="Pfam" id="PF00069">
    <property type="entry name" value="Pkinase"/>
    <property type="match status" value="2"/>
</dbReference>
<evidence type="ECO:0000256" key="1">
    <source>
        <dbReference type="ARBA" id="ARBA00008874"/>
    </source>
</evidence>
<name>A0A484MX36_9ASTE</name>
<accession>A0A484MX36</accession>
<organism evidence="4 6">
    <name type="scientific">Cuscuta campestris</name>
    <dbReference type="NCBI Taxonomy" id="132261"/>
    <lineage>
        <taxon>Eukaryota</taxon>
        <taxon>Viridiplantae</taxon>
        <taxon>Streptophyta</taxon>
        <taxon>Embryophyta</taxon>
        <taxon>Tracheophyta</taxon>
        <taxon>Spermatophyta</taxon>
        <taxon>Magnoliopsida</taxon>
        <taxon>eudicotyledons</taxon>
        <taxon>Gunneridae</taxon>
        <taxon>Pentapetalae</taxon>
        <taxon>asterids</taxon>
        <taxon>lamiids</taxon>
        <taxon>Solanales</taxon>
        <taxon>Convolvulaceae</taxon>
        <taxon>Cuscuteae</taxon>
        <taxon>Cuscuta</taxon>
        <taxon>Cuscuta subgen. Grammica</taxon>
        <taxon>Cuscuta sect. Cleistogrammica</taxon>
    </lineage>
</organism>
<dbReference type="GO" id="GO:0005524">
    <property type="term" value="F:ATP binding"/>
    <property type="evidence" value="ECO:0007669"/>
    <property type="project" value="InterPro"/>
</dbReference>
<dbReference type="OrthoDB" id="248923at2759"/>
<protein>
    <recommendedName>
        <fullName evidence="3">Protein kinase domain-containing protein</fullName>
    </recommendedName>
</protein>
<evidence type="ECO:0000313" key="6">
    <source>
        <dbReference type="Proteomes" id="UP000595140"/>
    </source>
</evidence>
<comment type="similarity">
    <text evidence="1">Belongs to the protein kinase superfamily. STE Ser/Thr protein kinase family. STE20 subfamily.</text>
</comment>
<gene>
    <name evidence="4" type="ORF">CCAM_LOCUS34773</name>
    <name evidence="5" type="ORF">CCAM_LOCUS34778</name>
</gene>
<dbReference type="InterPro" id="IPR011009">
    <property type="entry name" value="Kinase-like_dom_sf"/>
</dbReference>
<feature type="compositionally biased region" description="Low complexity" evidence="2">
    <location>
        <begin position="404"/>
        <end position="414"/>
    </location>
</feature>
<dbReference type="Proteomes" id="UP000595140">
    <property type="component" value="Unassembled WGS sequence"/>
</dbReference>
<evidence type="ECO:0000256" key="2">
    <source>
        <dbReference type="SAM" id="MobiDB-lite"/>
    </source>
</evidence>
<feature type="domain" description="Protein kinase" evidence="3">
    <location>
        <begin position="512"/>
        <end position="805"/>
    </location>
</feature>
<feature type="region of interest" description="Disordered" evidence="2">
    <location>
        <begin position="365"/>
        <end position="452"/>
    </location>
</feature>
<dbReference type="GO" id="GO:0004672">
    <property type="term" value="F:protein kinase activity"/>
    <property type="evidence" value="ECO:0007669"/>
    <property type="project" value="InterPro"/>
</dbReference>
<evidence type="ECO:0000313" key="4">
    <source>
        <dbReference type="EMBL" id="VFQ92997.1"/>
    </source>
</evidence>
<proteinExistence type="inferred from homology"/>
<dbReference type="PROSITE" id="PS50011">
    <property type="entry name" value="PROTEIN_KINASE_DOM"/>
    <property type="match status" value="2"/>
</dbReference>
<dbReference type="PANTHER" id="PTHR48014:SF3">
    <property type="entry name" value="PROTEIN KINASE DOMAIN-CONTAINING PROTEIN"/>
    <property type="match status" value="1"/>
</dbReference>
<keyword evidence="6" id="KW-1185">Reference proteome</keyword>
<dbReference type="AlphaFoldDB" id="A0A484MX36"/>
<dbReference type="PANTHER" id="PTHR48014">
    <property type="entry name" value="SERINE/THREONINE-PROTEIN KINASE FRAY2"/>
    <property type="match status" value="1"/>
</dbReference>
<evidence type="ECO:0000259" key="3">
    <source>
        <dbReference type="PROSITE" id="PS50011"/>
    </source>
</evidence>
<dbReference type="EMBL" id="OOIL02004727">
    <property type="protein sequence ID" value="VFQ93002.1"/>
    <property type="molecule type" value="Genomic_DNA"/>
</dbReference>
<dbReference type="InterPro" id="IPR047173">
    <property type="entry name" value="STRAD_A/B-like"/>
</dbReference>
<feature type="domain" description="Protein kinase" evidence="3">
    <location>
        <begin position="21"/>
        <end position="330"/>
    </location>
</feature>